<protein>
    <submittedName>
        <fullName evidence="2">Uncharacterized protein</fullName>
    </submittedName>
</protein>
<name>A0ABX5WP43_9GAMM</name>
<sequence length="149" mass="16955">MYRAIFLLLFSVSVAADGLLVNFEEGHFLQAYRHQTDIKSGLYVHIDDHYEYDEKTADVTPHIPKIYSIQLAESQEANLVAELISLGVADWKPKYPDNEPGLICDGLVFSLYIIHENLKVNTKGGCRFPPKYKEVVELFTSIHRSPNKS</sequence>
<organism evidence="2 3">
    <name type="scientific">Shewanella marisflavi</name>
    <dbReference type="NCBI Taxonomy" id="260364"/>
    <lineage>
        <taxon>Bacteria</taxon>
        <taxon>Pseudomonadati</taxon>
        <taxon>Pseudomonadota</taxon>
        <taxon>Gammaproteobacteria</taxon>
        <taxon>Alteromonadales</taxon>
        <taxon>Shewanellaceae</taxon>
        <taxon>Shewanella</taxon>
    </lineage>
</organism>
<proteinExistence type="predicted"/>
<evidence type="ECO:0000313" key="3">
    <source>
        <dbReference type="Proteomes" id="UP000318758"/>
    </source>
</evidence>
<feature type="chain" id="PRO_5046483765" evidence="1">
    <location>
        <begin position="17"/>
        <end position="149"/>
    </location>
</feature>
<keyword evidence="1" id="KW-0732">Signal</keyword>
<keyword evidence="3" id="KW-1185">Reference proteome</keyword>
<dbReference type="EMBL" id="CP041153">
    <property type="protein sequence ID" value="QDF76332.1"/>
    <property type="molecule type" value="Genomic_DNA"/>
</dbReference>
<evidence type="ECO:0000256" key="1">
    <source>
        <dbReference type="SAM" id="SignalP"/>
    </source>
</evidence>
<reference evidence="2 3" key="1">
    <citation type="submission" date="2019-06" db="EMBL/GenBank/DDBJ databases">
        <title>Complete genome of Shewanella marisflavi ECSMB14101, a mussel settlement-inducing bacterium isolated from East China Sea.</title>
        <authorList>
            <person name="Yang J."/>
            <person name="Liang X."/>
            <person name="Chang R."/>
            <person name="Peng L."/>
        </authorList>
    </citation>
    <scope>NUCLEOTIDE SEQUENCE [LARGE SCALE GENOMIC DNA]</scope>
    <source>
        <strain evidence="2 3">ECSMB14101</strain>
    </source>
</reference>
<evidence type="ECO:0000313" key="2">
    <source>
        <dbReference type="EMBL" id="QDF76332.1"/>
    </source>
</evidence>
<dbReference type="Proteomes" id="UP000318758">
    <property type="component" value="Chromosome"/>
</dbReference>
<accession>A0ABX5WP43</accession>
<gene>
    <name evidence="2" type="ORF">FGA12_14870</name>
</gene>
<dbReference type="RefSeq" id="WP_052125473.1">
    <property type="nucleotide sequence ID" value="NZ_CP041153.1"/>
</dbReference>
<feature type="signal peptide" evidence="1">
    <location>
        <begin position="1"/>
        <end position="16"/>
    </location>
</feature>